<protein>
    <submittedName>
        <fullName evidence="1">Uncharacterized protein</fullName>
    </submittedName>
</protein>
<evidence type="ECO:0000313" key="2">
    <source>
        <dbReference type="Proteomes" id="UP000662914"/>
    </source>
</evidence>
<dbReference type="Proteomes" id="UP000662914">
    <property type="component" value="Chromosome"/>
</dbReference>
<proteinExistence type="predicted"/>
<reference evidence="1" key="1">
    <citation type="journal article" name="DNA Res.">
        <title>The physiological potential of anammox bacteria as revealed by their core genome structure.</title>
        <authorList>
            <person name="Okubo T."/>
            <person name="Toyoda A."/>
            <person name="Fukuhara K."/>
            <person name="Uchiyama I."/>
            <person name="Harigaya Y."/>
            <person name="Kuroiwa M."/>
            <person name="Suzuki T."/>
            <person name="Murakami Y."/>
            <person name="Suwa Y."/>
            <person name="Takami H."/>
        </authorList>
    </citation>
    <scope>NUCLEOTIDE SEQUENCE</scope>
    <source>
        <strain evidence="1">317325-3</strain>
    </source>
</reference>
<evidence type="ECO:0000313" key="1">
    <source>
        <dbReference type="EMBL" id="BBO20454.1"/>
    </source>
</evidence>
<dbReference type="EMBL" id="AP021857">
    <property type="protein sequence ID" value="BBO20454.1"/>
    <property type="molecule type" value="Genomic_DNA"/>
</dbReference>
<sequence length="129" mass="14086">MADRYTTALSEGDIPAPELIDPEDPRVRTIREILASATPTGKPAAVPLHEHCAFDDLEKRICFIQRGVEAIKGLGAMMLPEHGDFQMNMAHSSDAAAVFNFFGEALSGPAYAAYDDLNRIRWAAEGKQP</sequence>
<dbReference type="KEGG" id="ddz:DSYM_11530"/>
<accession>A0A809S9T2</accession>
<name>A0A809S9T2_9PROT</name>
<organism evidence="1 2">
    <name type="scientific">Candidatus Desulfobacillus denitrificans</name>
    <dbReference type="NCBI Taxonomy" id="2608985"/>
    <lineage>
        <taxon>Bacteria</taxon>
        <taxon>Pseudomonadati</taxon>
        <taxon>Pseudomonadota</taxon>
        <taxon>Betaproteobacteria</taxon>
        <taxon>Candidatus Desulfobacillus</taxon>
    </lineage>
</organism>
<dbReference type="AlphaFoldDB" id="A0A809S9T2"/>
<gene>
    <name evidence="1" type="ORF">DSYM_11530</name>
</gene>